<comment type="similarity">
    <text evidence="1">Belongs to the bacterial ring-hydroxylating dioxygenase alpha subunit family.</text>
</comment>
<evidence type="ECO:0000313" key="10">
    <source>
        <dbReference type="Proteomes" id="UP000245216"/>
    </source>
</evidence>
<dbReference type="InterPro" id="IPR017941">
    <property type="entry name" value="Rieske_2Fe-2S"/>
</dbReference>
<dbReference type="PANTHER" id="PTHR43756:SF1">
    <property type="entry name" value="3-PHENYLPROPIONATE_CINNAMIC ACID DIOXYGENASE SUBUNIT ALPHA"/>
    <property type="match status" value="1"/>
</dbReference>
<dbReference type="PANTHER" id="PTHR43756">
    <property type="entry name" value="CHOLINE MONOOXYGENASE, CHLOROPLASTIC"/>
    <property type="match status" value="1"/>
</dbReference>
<dbReference type="Proteomes" id="UP000830925">
    <property type="component" value="Chromosome"/>
</dbReference>
<evidence type="ECO:0000313" key="8">
    <source>
        <dbReference type="EMBL" id="PWE15718.1"/>
    </source>
</evidence>
<evidence type="ECO:0000259" key="7">
    <source>
        <dbReference type="PROSITE" id="PS51296"/>
    </source>
</evidence>
<protein>
    <submittedName>
        <fullName evidence="8">Oxidoreductase</fullName>
    </submittedName>
    <submittedName>
        <fullName evidence="9">Rieske 2Fe-2S domain-containing protein</fullName>
    </submittedName>
</protein>
<evidence type="ECO:0000313" key="9">
    <source>
        <dbReference type="EMBL" id="UPL22822.1"/>
    </source>
</evidence>
<dbReference type="Proteomes" id="UP000245216">
    <property type="component" value="Unassembled WGS sequence"/>
</dbReference>
<organism evidence="8 10">
    <name type="scientific">Alcaligenes faecalis</name>
    <dbReference type="NCBI Taxonomy" id="511"/>
    <lineage>
        <taxon>Bacteria</taxon>
        <taxon>Pseudomonadati</taxon>
        <taxon>Pseudomonadota</taxon>
        <taxon>Betaproteobacteria</taxon>
        <taxon>Burkholderiales</taxon>
        <taxon>Alcaligenaceae</taxon>
        <taxon>Alcaligenes</taxon>
    </lineage>
</organism>
<keyword evidence="2" id="KW-0001">2Fe-2S</keyword>
<reference evidence="9" key="3">
    <citation type="submission" date="2022-04" db="EMBL/GenBank/DDBJ databases">
        <title>Genomic mining of Alcaligenes faecalis D334 producing ectoin and derivatives.</title>
        <authorList>
            <person name="Doan V.T."/>
            <person name="Quach N.T."/>
            <person name="Vu T.-H.-N."/>
            <person name="Phi Q.-T."/>
        </authorList>
    </citation>
    <scope>NUCLEOTIDE SEQUENCE</scope>
    <source>
        <strain evidence="9">D334</strain>
    </source>
</reference>
<evidence type="ECO:0000256" key="5">
    <source>
        <dbReference type="ARBA" id="ARBA00023004"/>
    </source>
</evidence>
<dbReference type="Pfam" id="PF00848">
    <property type="entry name" value="Ring_hydroxyl_A"/>
    <property type="match status" value="1"/>
</dbReference>
<gene>
    <name evidence="8" type="ORF">DF183_03025</name>
    <name evidence="9" type="ORF">MXF72_07005</name>
</gene>
<keyword evidence="5" id="KW-0408">Iron</keyword>
<evidence type="ECO:0000256" key="1">
    <source>
        <dbReference type="ARBA" id="ARBA00008751"/>
    </source>
</evidence>
<evidence type="ECO:0000256" key="3">
    <source>
        <dbReference type="ARBA" id="ARBA00022723"/>
    </source>
</evidence>
<dbReference type="EMBL" id="QEXO01000001">
    <property type="protein sequence ID" value="PWE15718.1"/>
    <property type="molecule type" value="Genomic_DNA"/>
</dbReference>
<dbReference type="GO" id="GO:0005506">
    <property type="term" value="F:iron ion binding"/>
    <property type="evidence" value="ECO:0007669"/>
    <property type="project" value="InterPro"/>
</dbReference>
<dbReference type="STRING" id="511.UZ73_02080"/>
<feature type="domain" description="Rieske" evidence="7">
    <location>
        <begin position="43"/>
        <end position="122"/>
    </location>
</feature>
<keyword evidence="4" id="KW-0560">Oxidoreductase</keyword>
<dbReference type="InterPro" id="IPR001663">
    <property type="entry name" value="Rng_hydr_dOase-A"/>
</dbReference>
<dbReference type="GeneID" id="96773857"/>
<dbReference type="PROSITE" id="PS51296">
    <property type="entry name" value="RIESKE"/>
    <property type="match status" value="1"/>
</dbReference>
<dbReference type="GO" id="GO:0051537">
    <property type="term" value="F:2 iron, 2 sulfur cluster binding"/>
    <property type="evidence" value="ECO:0007669"/>
    <property type="project" value="UniProtKB-KW"/>
</dbReference>
<reference evidence="8 10" key="2">
    <citation type="submission" date="2018-05" db="EMBL/GenBank/DDBJ databases">
        <authorList>
            <person name="Lanie J.A."/>
            <person name="Ng W.-L."/>
            <person name="Kazmierczak K.M."/>
            <person name="Andrzejewski T.M."/>
            <person name="Davidsen T.M."/>
            <person name="Wayne K.J."/>
            <person name="Tettelin H."/>
            <person name="Glass J.I."/>
            <person name="Rusch D."/>
            <person name="Podicherti R."/>
            <person name="Tsui H.-C.T."/>
            <person name="Winkler M.E."/>
        </authorList>
    </citation>
    <scope>NUCLEOTIDE SEQUENCE [LARGE SCALE GENOMIC DNA]</scope>
    <source>
        <strain evidence="8 10">YBY</strain>
    </source>
</reference>
<evidence type="ECO:0000256" key="6">
    <source>
        <dbReference type="ARBA" id="ARBA00023014"/>
    </source>
</evidence>
<name>A0A2U2BNX5_ALCFA</name>
<keyword evidence="6" id="KW-0411">Iron-sulfur</keyword>
<dbReference type="Gene3D" id="2.102.10.10">
    <property type="entry name" value="Rieske [2Fe-2S] iron-sulphur domain"/>
    <property type="match status" value="1"/>
</dbReference>
<dbReference type="InterPro" id="IPR036922">
    <property type="entry name" value="Rieske_2Fe-2S_sf"/>
</dbReference>
<dbReference type="Pfam" id="PF00355">
    <property type="entry name" value="Rieske"/>
    <property type="match status" value="1"/>
</dbReference>
<dbReference type="AlphaFoldDB" id="A0A2U2BNX5"/>
<dbReference type="SUPFAM" id="SSF50022">
    <property type="entry name" value="ISP domain"/>
    <property type="match status" value="1"/>
</dbReference>
<dbReference type="Gene3D" id="3.90.380.10">
    <property type="entry name" value="Naphthalene 1,2-dioxygenase Alpha Subunit, Chain A, domain 1"/>
    <property type="match status" value="1"/>
</dbReference>
<dbReference type="GO" id="GO:0016491">
    <property type="term" value="F:oxidoreductase activity"/>
    <property type="evidence" value="ECO:0007669"/>
    <property type="project" value="UniProtKB-KW"/>
</dbReference>
<evidence type="ECO:0000256" key="2">
    <source>
        <dbReference type="ARBA" id="ARBA00022714"/>
    </source>
</evidence>
<dbReference type="SUPFAM" id="SSF55961">
    <property type="entry name" value="Bet v1-like"/>
    <property type="match status" value="1"/>
</dbReference>
<keyword evidence="3" id="KW-0479">Metal-binding</keyword>
<accession>A0A2U2BNX5</accession>
<dbReference type="EMBL" id="CP095873">
    <property type="protein sequence ID" value="UPL22822.1"/>
    <property type="molecule type" value="Genomic_DNA"/>
</dbReference>
<dbReference type="PRINTS" id="PR00090">
    <property type="entry name" value="RNGDIOXGNASE"/>
</dbReference>
<proteinExistence type="inferred from homology"/>
<sequence>MSYANNEAALSGLTQDHQVHRDAYLDEDVFQLEMERLFSRAWLYVGHESQVPKTGDYVSVTLAQSPVIMLRHSDGSVRVVMNRCAHKGARLVSEPSGNVGKMLRCPYHAWTYKLDGSLLAVPLKNAYENTEFSQCPAAGGLSTPGAVESYRGFVFARLSKEGFSLQEYFGDVLQALDNMADRSPEGELQVAGGSIRTVINCNWKMYMENINDTVHPISTHESASSSAAKVGEVFKEEDPTALEQLLPFGSGYDFYSRMGVETYPNGHSILGTKFSIHTDYSGIPGYEAMMNEAWGEEKAARVLGFNPQNVVFYPSMAAKGSPQIIRVLRPLAVDRTLLEVWVFQPKGAPREMLDRGLTYSRLVYSPMSVVAHDDVHLFESQQASLKAQGNPWVNLLRQYDAQEGEQGKGSFDDANNEWVIRNQYRAWKQGMKQQEQE</sequence>
<dbReference type="RefSeq" id="WP_063690659.1">
    <property type="nucleotide sequence ID" value="NZ_CAXOJJ010000003.1"/>
</dbReference>
<reference evidence="8 10" key="1">
    <citation type="submission" date="2018-05" db="EMBL/GenBank/DDBJ databases">
        <title>Genome Sequence of an Efficient Indole-Degrading Bacterium, Alcaligenes sp.YBY.</title>
        <authorList>
            <person name="Yang B."/>
        </authorList>
    </citation>
    <scope>NUCLEOTIDE SEQUENCE [LARGE SCALE GENOMIC DNA]</scope>
    <source>
        <strain evidence="8 10">YBY</strain>
    </source>
</reference>
<evidence type="ECO:0000256" key="4">
    <source>
        <dbReference type="ARBA" id="ARBA00023002"/>
    </source>
</evidence>
<dbReference type="InterPro" id="IPR015879">
    <property type="entry name" value="Ring_hydroxy_dOase_asu_C_dom"/>
</dbReference>